<dbReference type="InterPro" id="IPR009875">
    <property type="entry name" value="PilZ_domain"/>
</dbReference>
<keyword evidence="3" id="KW-1185">Reference proteome</keyword>
<protein>
    <recommendedName>
        <fullName evidence="1">PilZ domain-containing protein</fullName>
    </recommendedName>
</protein>
<evidence type="ECO:0000313" key="2">
    <source>
        <dbReference type="EMBL" id="MBC9251800.1"/>
    </source>
</evidence>
<evidence type="ECO:0000313" key="3">
    <source>
        <dbReference type="Proteomes" id="UP000744555"/>
    </source>
</evidence>
<name>A0ABR7S2J6_AQUAC</name>
<sequence length="204" mass="22996">MPEHNTLSSEELDFLRQVFSSQLIGNPLQLPAFKVDGGPQANALLGRLGLHAQLSLEAQLGNYRMSFPLQLVEDEMHSLQLELGAPSIFEEGAVRRPWRLTLPTPLPLLDEHGQATALRVHEISPGGLLVSSQTPGTPLPELFSLWLPLPGREPMPVSGRCIRRTSPQRAAYRLLLNHREHSERIRQYIFEQYRQRHPQLQIAG</sequence>
<dbReference type="EMBL" id="LZEU01000001">
    <property type="protein sequence ID" value="MBC9251800.1"/>
    <property type="molecule type" value="Genomic_DNA"/>
</dbReference>
<dbReference type="RefSeq" id="WP_187807289.1">
    <property type="nucleotide sequence ID" value="NZ_LZEU01000001.1"/>
</dbReference>
<feature type="domain" description="PilZ" evidence="1">
    <location>
        <begin position="95"/>
        <end position="191"/>
    </location>
</feature>
<comment type="caution">
    <text evidence="2">The sequence shown here is derived from an EMBL/GenBank/DDBJ whole genome shotgun (WGS) entry which is preliminary data.</text>
</comment>
<accession>A0ABR7S2J6</accession>
<dbReference type="Pfam" id="PF07238">
    <property type="entry name" value="PilZ"/>
    <property type="match status" value="1"/>
</dbReference>
<reference evidence="2 3" key="1">
    <citation type="submission" date="2016-06" db="EMBL/GenBank/DDBJ databases">
        <authorList>
            <person name="Ramos C."/>
            <person name="Pintado A."/>
            <person name="Crespo-Gomez J.I."/>
        </authorList>
    </citation>
    <scope>NUCLEOTIDE SEQUENCE [LARGE SCALE GENOMIC DNA]</scope>
    <source>
        <strain evidence="2 3">AVO110</strain>
    </source>
</reference>
<dbReference type="Proteomes" id="UP000744555">
    <property type="component" value="Unassembled WGS sequence"/>
</dbReference>
<organism evidence="2 3">
    <name type="scientific">Aquipseudomonas alcaligenes</name>
    <name type="common">Pseudomonas alcaligenes</name>
    <dbReference type="NCBI Taxonomy" id="43263"/>
    <lineage>
        <taxon>Bacteria</taxon>
        <taxon>Pseudomonadati</taxon>
        <taxon>Pseudomonadota</taxon>
        <taxon>Gammaproteobacteria</taxon>
        <taxon>Pseudomonadales</taxon>
        <taxon>Pseudomonadaceae</taxon>
        <taxon>Aquipseudomonas</taxon>
    </lineage>
</organism>
<proteinExistence type="predicted"/>
<evidence type="ECO:0000259" key="1">
    <source>
        <dbReference type="Pfam" id="PF07238"/>
    </source>
</evidence>
<gene>
    <name evidence="2" type="ORF">A9179_16135</name>
</gene>